<dbReference type="PANTHER" id="PTHR45138">
    <property type="entry name" value="REGULATORY COMPONENTS OF SENSORY TRANSDUCTION SYSTEM"/>
    <property type="match status" value="1"/>
</dbReference>
<dbReference type="GO" id="GO:0043709">
    <property type="term" value="P:cell adhesion involved in single-species biofilm formation"/>
    <property type="evidence" value="ECO:0007669"/>
    <property type="project" value="TreeGrafter"/>
</dbReference>
<dbReference type="SMR" id="A0A246BU40"/>
<proteinExistence type="predicted"/>
<sequence length="264" mass="28671">MHLDHDLFQHLPVPAVQWPSVCEAKRDGHARVNPAFSRAFRPGALPCPLPHWTDGPHLPRLPGRTGEPRVCRVTLSTLPNGDRLAVIEDVHAYHLDPLTGLPDRRALLLDAAQPTVGLALIDVDRFKQVNDALGHAAGDRVLEALARLLAGAARNGDLHAYRLGGDEFVLCAPHALTPDDLRPLQDSFRQTMNRLGIPSGSFSYGLAQAPQHGDTLHALLQHADTQLTRSKRDRRGGLTTQLGRLLGRVTVTEPSGLNNLSAAL</sequence>
<dbReference type="InterPro" id="IPR043128">
    <property type="entry name" value="Rev_trsase/Diguanyl_cyclase"/>
</dbReference>
<dbReference type="EMBL" id="NHMK01000002">
    <property type="protein sequence ID" value="OWL99181.1"/>
    <property type="molecule type" value="Genomic_DNA"/>
</dbReference>
<evidence type="ECO:0000313" key="2">
    <source>
        <dbReference type="EMBL" id="OWL99181.1"/>
    </source>
</evidence>
<dbReference type="SMART" id="SM00267">
    <property type="entry name" value="GGDEF"/>
    <property type="match status" value="1"/>
</dbReference>
<comment type="caution">
    <text evidence="2">The sequence shown here is derived from an EMBL/GenBank/DDBJ whole genome shotgun (WGS) entry which is preliminary data.</text>
</comment>
<protein>
    <recommendedName>
        <fullName evidence="1">GGDEF domain-containing protein</fullName>
    </recommendedName>
</protein>
<dbReference type="Proteomes" id="UP000197208">
    <property type="component" value="Unassembled WGS sequence"/>
</dbReference>
<dbReference type="InterPro" id="IPR050469">
    <property type="entry name" value="Diguanylate_Cyclase"/>
</dbReference>
<dbReference type="GO" id="GO:1902201">
    <property type="term" value="P:negative regulation of bacterial-type flagellum-dependent cell motility"/>
    <property type="evidence" value="ECO:0007669"/>
    <property type="project" value="TreeGrafter"/>
</dbReference>
<dbReference type="Pfam" id="PF00990">
    <property type="entry name" value="GGDEF"/>
    <property type="match status" value="1"/>
</dbReference>
<dbReference type="InterPro" id="IPR000160">
    <property type="entry name" value="GGDEF_dom"/>
</dbReference>
<dbReference type="SUPFAM" id="SSF55073">
    <property type="entry name" value="Nucleotide cyclase"/>
    <property type="match status" value="1"/>
</dbReference>
<name>A0A246BU40_9DEIO</name>
<dbReference type="NCBIfam" id="TIGR00254">
    <property type="entry name" value="GGDEF"/>
    <property type="match status" value="1"/>
</dbReference>
<dbReference type="OrthoDB" id="66849at2"/>
<evidence type="ECO:0000313" key="3">
    <source>
        <dbReference type="Proteomes" id="UP000197208"/>
    </source>
</evidence>
<gene>
    <name evidence="2" type="ORF">CBQ26_00205</name>
</gene>
<dbReference type="CDD" id="cd01949">
    <property type="entry name" value="GGDEF"/>
    <property type="match status" value="1"/>
</dbReference>
<dbReference type="RefSeq" id="WP_088246607.1">
    <property type="nucleotide sequence ID" value="NZ_NHMK01000002.1"/>
</dbReference>
<dbReference type="PANTHER" id="PTHR45138:SF9">
    <property type="entry name" value="DIGUANYLATE CYCLASE DGCM-RELATED"/>
    <property type="match status" value="1"/>
</dbReference>
<evidence type="ECO:0000259" key="1">
    <source>
        <dbReference type="PROSITE" id="PS50887"/>
    </source>
</evidence>
<dbReference type="Gene3D" id="3.30.70.270">
    <property type="match status" value="1"/>
</dbReference>
<feature type="domain" description="GGDEF" evidence="1">
    <location>
        <begin position="114"/>
        <end position="245"/>
    </location>
</feature>
<dbReference type="GO" id="GO:0052621">
    <property type="term" value="F:diguanylate cyclase activity"/>
    <property type="evidence" value="ECO:0007669"/>
    <property type="project" value="TreeGrafter"/>
</dbReference>
<accession>A0A246BU40</accession>
<dbReference type="GO" id="GO:0005886">
    <property type="term" value="C:plasma membrane"/>
    <property type="evidence" value="ECO:0007669"/>
    <property type="project" value="TreeGrafter"/>
</dbReference>
<keyword evidence="3" id="KW-1185">Reference proteome</keyword>
<dbReference type="InterPro" id="IPR029787">
    <property type="entry name" value="Nucleotide_cyclase"/>
</dbReference>
<dbReference type="PROSITE" id="PS50887">
    <property type="entry name" value="GGDEF"/>
    <property type="match status" value="1"/>
</dbReference>
<organism evidence="2 3">
    <name type="scientific">Deinococcus indicus</name>
    <dbReference type="NCBI Taxonomy" id="223556"/>
    <lineage>
        <taxon>Bacteria</taxon>
        <taxon>Thermotogati</taxon>
        <taxon>Deinococcota</taxon>
        <taxon>Deinococci</taxon>
        <taxon>Deinococcales</taxon>
        <taxon>Deinococcaceae</taxon>
        <taxon>Deinococcus</taxon>
    </lineage>
</organism>
<dbReference type="AlphaFoldDB" id="A0A246BU40"/>
<reference evidence="2 3" key="1">
    <citation type="submission" date="2017-05" db="EMBL/GenBank/DDBJ databases">
        <title>De novo genome assembly of Deniococcus indicus strain DR1.</title>
        <authorList>
            <person name="Chauhan D."/>
            <person name="Yennamalli R.M."/>
            <person name="Priyadarshini R."/>
        </authorList>
    </citation>
    <scope>NUCLEOTIDE SEQUENCE [LARGE SCALE GENOMIC DNA]</scope>
    <source>
        <strain evidence="2 3">DR1</strain>
    </source>
</reference>